<comment type="similarity">
    <text evidence="1 7">Belongs to the acylphosphatase family.</text>
</comment>
<feature type="domain" description="Acylphosphatase-like" evidence="8">
    <location>
        <begin position="3"/>
        <end position="90"/>
    </location>
</feature>
<dbReference type="GO" id="GO:0003998">
    <property type="term" value="F:acylphosphatase activity"/>
    <property type="evidence" value="ECO:0007669"/>
    <property type="project" value="UniProtKB-EC"/>
</dbReference>
<organism evidence="9 10">
    <name type="scientific">Pontibacillus marinus BH030004 = DSM 16465</name>
    <dbReference type="NCBI Taxonomy" id="1385511"/>
    <lineage>
        <taxon>Bacteria</taxon>
        <taxon>Bacillati</taxon>
        <taxon>Bacillota</taxon>
        <taxon>Bacilli</taxon>
        <taxon>Bacillales</taxon>
        <taxon>Bacillaceae</taxon>
        <taxon>Pontibacillus</taxon>
    </lineage>
</organism>
<dbReference type="RefSeq" id="WP_027446995.1">
    <property type="nucleotide sequence ID" value="NZ_AULJ01000045.1"/>
</dbReference>
<dbReference type="PROSITE" id="PS00151">
    <property type="entry name" value="ACYLPHOSPHATASE_2"/>
    <property type="match status" value="1"/>
</dbReference>
<feature type="active site" evidence="5">
    <location>
        <position position="18"/>
    </location>
</feature>
<keyword evidence="10" id="KW-1185">Reference proteome</keyword>
<evidence type="ECO:0000313" key="10">
    <source>
        <dbReference type="Proteomes" id="UP000030403"/>
    </source>
</evidence>
<accession>A0A0A5FWQ5</accession>
<dbReference type="EC" id="3.6.1.7" evidence="2 5"/>
<dbReference type="eggNOG" id="COG1254">
    <property type="taxonomic scope" value="Bacteria"/>
</dbReference>
<evidence type="ECO:0000256" key="2">
    <source>
        <dbReference type="ARBA" id="ARBA00012150"/>
    </source>
</evidence>
<dbReference type="Gene3D" id="3.30.70.100">
    <property type="match status" value="1"/>
</dbReference>
<dbReference type="STRING" id="1385511.GCA_000425225_03395"/>
<dbReference type="AlphaFoldDB" id="A0A0A5FWQ5"/>
<evidence type="ECO:0000256" key="7">
    <source>
        <dbReference type="RuleBase" id="RU004168"/>
    </source>
</evidence>
<dbReference type="OrthoDB" id="9808093at2"/>
<dbReference type="InterPro" id="IPR017968">
    <property type="entry name" value="Acylphosphatase_CS"/>
</dbReference>
<dbReference type="PROSITE" id="PS00150">
    <property type="entry name" value="ACYLPHOSPHATASE_1"/>
    <property type="match status" value="1"/>
</dbReference>
<dbReference type="PROSITE" id="PS51160">
    <property type="entry name" value="ACYLPHOSPHATASE_3"/>
    <property type="match status" value="1"/>
</dbReference>
<dbReference type="InterPro" id="IPR020456">
    <property type="entry name" value="Acylphosphatase"/>
</dbReference>
<dbReference type="EMBL" id="AVPF01000042">
    <property type="protein sequence ID" value="KGX85231.1"/>
    <property type="molecule type" value="Genomic_DNA"/>
</dbReference>
<evidence type="ECO:0000256" key="1">
    <source>
        <dbReference type="ARBA" id="ARBA00005614"/>
    </source>
</evidence>
<evidence type="ECO:0000256" key="3">
    <source>
        <dbReference type="ARBA" id="ARBA00015991"/>
    </source>
</evidence>
<protein>
    <recommendedName>
        <fullName evidence="3 5">Acylphosphatase</fullName>
        <ecNumber evidence="2 5">3.6.1.7</ecNumber>
    </recommendedName>
</protein>
<name>A0A0A5FWQ5_9BACI</name>
<comment type="catalytic activity">
    <reaction evidence="4 5 6">
        <text>an acyl phosphate + H2O = a carboxylate + phosphate + H(+)</text>
        <dbReference type="Rhea" id="RHEA:14965"/>
        <dbReference type="ChEBI" id="CHEBI:15377"/>
        <dbReference type="ChEBI" id="CHEBI:15378"/>
        <dbReference type="ChEBI" id="CHEBI:29067"/>
        <dbReference type="ChEBI" id="CHEBI:43474"/>
        <dbReference type="ChEBI" id="CHEBI:59918"/>
        <dbReference type="EC" id="3.6.1.7"/>
    </reaction>
</comment>
<reference evidence="9 10" key="1">
    <citation type="submission" date="2013-08" db="EMBL/GenBank/DDBJ databases">
        <authorList>
            <person name="Huang J."/>
            <person name="Wang G."/>
        </authorList>
    </citation>
    <scope>NUCLEOTIDE SEQUENCE [LARGE SCALE GENOMIC DNA]</scope>
    <source>
        <strain evidence="9 10">BH030004</strain>
    </source>
</reference>
<dbReference type="PRINTS" id="PR00112">
    <property type="entry name" value="ACYLPHPHTASE"/>
</dbReference>
<dbReference type="PANTHER" id="PTHR47268">
    <property type="entry name" value="ACYLPHOSPHATASE"/>
    <property type="match status" value="1"/>
</dbReference>
<dbReference type="InterPro" id="IPR036046">
    <property type="entry name" value="Acylphosphatase-like_dom_sf"/>
</dbReference>
<feature type="active site" evidence="5">
    <location>
        <position position="36"/>
    </location>
</feature>
<dbReference type="SUPFAM" id="SSF54975">
    <property type="entry name" value="Acylphosphatase/BLUF domain-like"/>
    <property type="match status" value="1"/>
</dbReference>
<evidence type="ECO:0000256" key="4">
    <source>
        <dbReference type="ARBA" id="ARBA00047645"/>
    </source>
</evidence>
<dbReference type="PANTHER" id="PTHR47268:SF4">
    <property type="entry name" value="ACYLPHOSPHATASE"/>
    <property type="match status" value="1"/>
</dbReference>
<gene>
    <name evidence="9" type="ORF">N783_15005</name>
</gene>
<comment type="caution">
    <text evidence="9">The sequence shown here is derived from an EMBL/GenBank/DDBJ whole genome shotgun (WGS) entry which is preliminary data.</text>
</comment>
<evidence type="ECO:0000256" key="5">
    <source>
        <dbReference type="PROSITE-ProRule" id="PRU00520"/>
    </source>
</evidence>
<evidence type="ECO:0000313" key="9">
    <source>
        <dbReference type="EMBL" id="KGX85231.1"/>
    </source>
</evidence>
<dbReference type="InterPro" id="IPR001792">
    <property type="entry name" value="Acylphosphatase-like_dom"/>
</dbReference>
<keyword evidence="5 6" id="KW-0378">Hydrolase</keyword>
<evidence type="ECO:0000259" key="8">
    <source>
        <dbReference type="PROSITE" id="PS51160"/>
    </source>
</evidence>
<proteinExistence type="inferred from homology"/>
<evidence type="ECO:0000256" key="6">
    <source>
        <dbReference type="RuleBase" id="RU000553"/>
    </source>
</evidence>
<sequence length="90" mass="10180">MKHVHLTIHGRVQGVGFRFSAKQKAKEFNVNGWVQNNQTGTVEVEAEGEDKQIDAFVEALKHGPSPYAKVSNIDITKIDQIKGFDRFEIR</sequence>
<dbReference type="Proteomes" id="UP000030403">
    <property type="component" value="Unassembled WGS sequence"/>
</dbReference>
<dbReference type="Pfam" id="PF00708">
    <property type="entry name" value="Acylphosphatase"/>
    <property type="match status" value="1"/>
</dbReference>